<dbReference type="PROSITE" id="PS51841">
    <property type="entry name" value="LTD"/>
    <property type="match status" value="1"/>
</dbReference>
<accession>G0NFF5</accession>
<dbReference type="OMA" id="WEEWYKK"/>
<evidence type="ECO:0000259" key="5">
    <source>
        <dbReference type="PROSITE" id="PS51842"/>
    </source>
</evidence>
<dbReference type="GO" id="GO:0031507">
    <property type="term" value="P:heterochromatin formation"/>
    <property type="evidence" value="ECO:0007669"/>
    <property type="project" value="TreeGrafter"/>
</dbReference>
<dbReference type="FunCoup" id="G0NFF5">
    <property type="interactions" value="12"/>
</dbReference>
<feature type="domain" description="LTD" evidence="4">
    <location>
        <begin position="464"/>
        <end position="580"/>
    </location>
</feature>
<evidence type="ECO:0000256" key="2">
    <source>
        <dbReference type="ARBA" id="ARBA00023054"/>
    </source>
</evidence>
<feature type="coiled-coil region" evidence="3">
    <location>
        <begin position="339"/>
        <end position="394"/>
    </location>
</feature>
<evidence type="ECO:0000313" key="7">
    <source>
        <dbReference type="Proteomes" id="UP000008068"/>
    </source>
</evidence>
<dbReference type="PANTHER" id="PTHR45721:SF14">
    <property type="entry name" value="INTERMEDIATE FILAMENT PROTEIN IFD-1"/>
    <property type="match status" value="1"/>
</dbReference>
<dbReference type="PANTHER" id="PTHR45721">
    <property type="entry name" value="LAMIN DM0-RELATED"/>
    <property type="match status" value="1"/>
</dbReference>
<reference evidence="7" key="1">
    <citation type="submission" date="2011-07" db="EMBL/GenBank/DDBJ databases">
        <authorList>
            <consortium name="Caenorhabditis brenneri Sequencing and Analysis Consortium"/>
            <person name="Wilson R.K."/>
        </authorList>
    </citation>
    <scope>NUCLEOTIDE SEQUENCE [LARGE SCALE GENOMIC DNA]</scope>
    <source>
        <strain evidence="7">PB2801</strain>
    </source>
</reference>
<dbReference type="SUPFAM" id="SSF64593">
    <property type="entry name" value="Intermediate filament protein, coiled coil region"/>
    <property type="match status" value="2"/>
</dbReference>
<dbReference type="GO" id="GO:0005882">
    <property type="term" value="C:intermediate filament"/>
    <property type="evidence" value="ECO:0007669"/>
    <property type="project" value="UniProtKB-KW"/>
</dbReference>
<dbReference type="Pfam" id="PF00038">
    <property type="entry name" value="Filament"/>
    <property type="match status" value="1"/>
</dbReference>
<dbReference type="InParanoid" id="G0NFF5"/>
<dbReference type="eggNOG" id="KOG0977">
    <property type="taxonomic scope" value="Eukaryota"/>
</dbReference>
<dbReference type="Gene3D" id="2.60.40.1260">
    <property type="entry name" value="Lamin Tail domain"/>
    <property type="match status" value="1"/>
</dbReference>
<dbReference type="GO" id="GO:0090435">
    <property type="term" value="P:protein localization to nuclear envelope"/>
    <property type="evidence" value="ECO:0007669"/>
    <property type="project" value="TreeGrafter"/>
</dbReference>
<dbReference type="GO" id="GO:0007097">
    <property type="term" value="P:nuclear migration"/>
    <property type="evidence" value="ECO:0007669"/>
    <property type="project" value="TreeGrafter"/>
</dbReference>
<dbReference type="InterPro" id="IPR039008">
    <property type="entry name" value="IF_rod_dom"/>
</dbReference>
<gene>
    <name evidence="6" type="ORF">CAEBREN_14795</name>
</gene>
<dbReference type="AlphaFoldDB" id="G0NFF5"/>
<dbReference type="InterPro" id="IPR001322">
    <property type="entry name" value="Lamin_tail_dom"/>
</dbReference>
<dbReference type="Pfam" id="PF00932">
    <property type="entry name" value="LTD"/>
    <property type="match status" value="1"/>
</dbReference>
<feature type="domain" description="IF rod" evidence="5">
    <location>
        <begin position="56"/>
        <end position="409"/>
    </location>
</feature>
<dbReference type="OrthoDB" id="2441647at2759"/>
<dbReference type="SUPFAM" id="SSF74853">
    <property type="entry name" value="Lamin A/C globular tail domain"/>
    <property type="match status" value="1"/>
</dbReference>
<proteinExistence type="predicted"/>
<organism evidence="7">
    <name type="scientific">Caenorhabditis brenneri</name>
    <name type="common">Nematode worm</name>
    <dbReference type="NCBI Taxonomy" id="135651"/>
    <lineage>
        <taxon>Eukaryota</taxon>
        <taxon>Metazoa</taxon>
        <taxon>Ecdysozoa</taxon>
        <taxon>Nematoda</taxon>
        <taxon>Chromadorea</taxon>
        <taxon>Rhabditida</taxon>
        <taxon>Rhabditina</taxon>
        <taxon>Rhabditomorpha</taxon>
        <taxon>Rhabditoidea</taxon>
        <taxon>Rhabditidae</taxon>
        <taxon>Peloderinae</taxon>
        <taxon>Caenorhabditis</taxon>
    </lineage>
</organism>
<sequence length="580" mass="67661">MSGVSRVPSRLARNQVLARIIEQDATNLPSGITATGALSAYAQNAAAAIRDNRDREKREIADLNNRLARYVEKVRFLEAQNRVLESDIGLFRQAAYLHTERITIYYEAEKTSLSTLVRENESKVSNAKQNIRKLEPELATAVRNWQGSLEHRKTVRIEKRDQMKRLSDIEAESAYLKRLINDCDEEKAHIKSEISRLRGEIKRVQALRDKERNGFARSQSAAQDLLKKLNGSISHHEIAIREEINKARRDSTDKNREYFHKELHLAMKEIRENFEADTKKARKTWEEWYKKKIIDIKKNSERFSLTQNQAREEILRIRSFLNELRSKISDADTVSQQLIKRIEDMKFREEEELKMFEQALTEKQFAVDRMRDECTKLSVELEKLMENQINLRKEIDYYRKLMESAENLRTTYQSNFVIDTPAPQIRTTSHHSYGSAYSLNVRDTHSNRVVHYEEPDISNLSSINSQQFRSYSKGDVKIIEHKDESIVIENTNAYKSKDLSNWKIHHYVNGALEGTFIFPIATHIHPHEKVSIHSLRSINLLDDLIATQIHSFDFSKNTKTVLVDDADEEVGWYAHVTYSH</sequence>
<keyword evidence="1" id="KW-0403">Intermediate filament</keyword>
<evidence type="ECO:0000259" key="4">
    <source>
        <dbReference type="PROSITE" id="PS51841"/>
    </source>
</evidence>
<evidence type="ECO:0000256" key="1">
    <source>
        <dbReference type="ARBA" id="ARBA00022754"/>
    </source>
</evidence>
<dbReference type="HOGENOM" id="CLU_032944_0_0_1"/>
<dbReference type="GO" id="GO:0005200">
    <property type="term" value="F:structural constituent of cytoskeleton"/>
    <property type="evidence" value="ECO:0007669"/>
    <property type="project" value="TreeGrafter"/>
</dbReference>
<protein>
    <submittedName>
        <fullName evidence="6">Uncharacterized protein</fullName>
    </submittedName>
</protein>
<dbReference type="Proteomes" id="UP000008068">
    <property type="component" value="Unassembled WGS sequence"/>
</dbReference>
<dbReference type="STRING" id="135651.G0NFF5"/>
<dbReference type="GO" id="GO:0005652">
    <property type="term" value="C:nuclear lamina"/>
    <property type="evidence" value="ECO:0007669"/>
    <property type="project" value="TreeGrafter"/>
</dbReference>
<keyword evidence="7" id="KW-1185">Reference proteome</keyword>
<dbReference type="EMBL" id="GL379875">
    <property type="protein sequence ID" value="EGT59176.1"/>
    <property type="molecule type" value="Genomic_DNA"/>
</dbReference>
<evidence type="ECO:0000256" key="3">
    <source>
        <dbReference type="SAM" id="Coils"/>
    </source>
</evidence>
<dbReference type="Gene3D" id="1.20.5.170">
    <property type="match status" value="1"/>
</dbReference>
<dbReference type="PROSITE" id="PS51842">
    <property type="entry name" value="IF_ROD_2"/>
    <property type="match status" value="1"/>
</dbReference>
<name>G0NFF5_CAEBE</name>
<feature type="coiled-coil region" evidence="3">
    <location>
        <begin position="46"/>
        <end position="87"/>
    </location>
</feature>
<dbReference type="GO" id="GO:0051664">
    <property type="term" value="P:nuclear pore localization"/>
    <property type="evidence" value="ECO:0007669"/>
    <property type="project" value="TreeGrafter"/>
</dbReference>
<evidence type="ECO:0000313" key="6">
    <source>
        <dbReference type="EMBL" id="EGT59176.1"/>
    </source>
</evidence>
<keyword evidence="2 3" id="KW-0175">Coiled coil</keyword>
<dbReference type="InterPro" id="IPR036415">
    <property type="entry name" value="Lamin_tail_dom_sf"/>
</dbReference>
<dbReference type="SMART" id="SM01391">
    <property type="entry name" value="Filament"/>
    <property type="match status" value="1"/>
</dbReference>
<dbReference type="GO" id="GO:0006998">
    <property type="term" value="P:nuclear envelope organization"/>
    <property type="evidence" value="ECO:0007669"/>
    <property type="project" value="TreeGrafter"/>
</dbReference>